<evidence type="ECO:0000313" key="3">
    <source>
        <dbReference type="Proteomes" id="UP000033096"/>
    </source>
</evidence>
<dbReference type="PATRIC" id="fig|1434123.4.peg.1221"/>
<dbReference type="AlphaFoldDB" id="A0A0E3LGY2"/>
<dbReference type="InterPro" id="IPR029442">
    <property type="entry name" value="GyrI-like"/>
</dbReference>
<evidence type="ECO:0000259" key="1">
    <source>
        <dbReference type="SMART" id="SM00871"/>
    </source>
</evidence>
<sequence length="179" mass="21468">MATNNFPKPLKIEIIDENPLKLMGCVYYGNPFHSKEEWNVENEIGLLWKRFYNLYEKYDEKLEKNAVSEVTYEAHIQPDDYDETGKFYVYVGLEVKETGEMPLEMFCKIFPSTKYAVFTFKGREMFRGGEFIWKKWLPSSEYEEAYPYLILAYHKNRYFGLDNENSEVEYYIPLKLKND</sequence>
<dbReference type="STRING" id="1434123.MSVAZ_1047"/>
<dbReference type="KEGG" id="mvc:MSVAZ_1047"/>
<dbReference type="Proteomes" id="UP000033096">
    <property type="component" value="Chromosome"/>
</dbReference>
<proteinExistence type="predicted"/>
<dbReference type="Pfam" id="PF06445">
    <property type="entry name" value="GyrI-like"/>
    <property type="match status" value="1"/>
</dbReference>
<reference evidence="2 3" key="1">
    <citation type="submission" date="2014-07" db="EMBL/GenBank/DDBJ databases">
        <title>Methanogenic archaea and the global carbon cycle.</title>
        <authorList>
            <person name="Henriksen J.R."/>
            <person name="Luke J."/>
            <person name="Reinhart S."/>
            <person name="Benedict M.N."/>
            <person name="Youngblut N.D."/>
            <person name="Metcalf M.E."/>
            <person name="Whitaker R.J."/>
            <person name="Metcalf W.W."/>
        </authorList>
    </citation>
    <scope>NUCLEOTIDE SEQUENCE [LARGE SCALE GENOMIC DNA]</scope>
    <source>
        <strain evidence="2 3">Z-761</strain>
    </source>
</reference>
<dbReference type="HOGENOM" id="CLU_1493405_0_0_2"/>
<dbReference type="InterPro" id="IPR011256">
    <property type="entry name" value="Reg_factor_effector_dom_sf"/>
</dbReference>
<accession>A0A0E3LGY2</accession>
<organism evidence="2 3">
    <name type="scientific">Methanosarcina vacuolata Z-761</name>
    <dbReference type="NCBI Taxonomy" id="1434123"/>
    <lineage>
        <taxon>Archaea</taxon>
        <taxon>Methanobacteriati</taxon>
        <taxon>Methanobacteriota</taxon>
        <taxon>Stenosarchaea group</taxon>
        <taxon>Methanomicrobia</taxon>
        <taxon>Methanosarcinales</taxon>
        <taxon>Methanosarcinaceae</taxon>
        <taxon>Methanosarcina</taxon>
    </lineage>
</organism>
<dbReference type="SMART" id="SM00871">
    <property type="entry name" value="AraC_E_bind"/>
    <property type="match status" value="1"/>
</dbReference>
<name>A0A0E3LGY2_9EURY</name>
<feature type="domain" description="AraC effector-binding" evidence="1">
    <location>
        <begin position="10"/>
        <end position="175"/>
    </location>
</feature>
<dbReference type="GeneID" id="24809447"/>
<dbReference type="InterPro" id="IPR010499">
    <property type="entry name" value="AraC_E-bd"/>
</dbReference>
<evidence type="ECO:0000313" key="2">
    <source>
        <dbReference type="EMBL" id="AKB43316.1"/>
    </source>
</evidence>
<gene>
    <name evidence="2" type="ORF">MSVAZ_1047</name>
</gene>
<dbReference type="RefSeq" id="WP_048119065.1">
    <property type="nucleotide sequence ID" value="NZ_CP009520.1"/>
</dbReference>
<protein>
    <recommendedName>
        <fullName evidence="1">AraC effector-binding domain-containing protein</fullName>
    </recommendedName>
</protein>
<keyword evidence="3" id="KW-1185">Reference proteome</keyword>
<dbReference type="EMBL" id="CP009520">
    <property type="protein sequence ID" value="AKB43316.1"/>
    <property type="molecule type" value="Genomic_DNA"/>
</dbReference>
<dbReference type="Gene3D" id="3.20.80.10">
    <property type="entry name" value="Regulatory factor, effector binding domain"/>
    <property type="match status" value="1"/>
</dbReference>
<dbReference type="SUPFAM" id="SSF55136">
    <property type="entry name" value="Probable bacterial effector-binding domain"/>
    <property type="match status" value="1"/>
</dbReference>